<dbReference type="Gene3D" id="3.40.50.1820">
    <property type="entry name" value="alpha/beta hydrolase"/>
    <property type="match status" value="1"/>
</dbReference>
<name>A0ABN3V5L9_9ACTN</name>
<sequence length="268" mass="28109">MPAGPGCAWLGNPTHPEAADVHGPVPVPPTVVLVHGAFTGASSWTGVIRFLHAAGLTAHALANPLRGLAYDAAYLRSVVRQLDPPVVLAGHGYGGAVITDAAVGADNVVALCYVAAFGLDDGECLLDVVDRFSPMPAAEETFTAALAERSPADPDGELYIRGEHFRQVYAADLSPRLTQVLSVTQRPLAQGALTARSGPPAWAAKPSWYGIAAGDRMLNPTAQRFMALRMAANEYFLDGSHAVLLSRPAAVAAMIRAAAEQSREQLIL</sequence>
<feature type="domain" description="AB hydrolase-1" evidence="1">
    <location>
        <begin position="31"/>
        <end position="253"/>
    </location>
</feature>
<keyword evidence="3" id="KW-1185">Reference proteome</keyword>
<proteinExistence type="predicted"/>
<protein>
    <submittedName>
        <fullName evidence="2">Alpha/beta hydrolase</fullName>
    </submittedName>
</protein>
<organism evidence="2 3">
    <name type="scientific">Streptomyces rameus</name>
    <dbReference type="NCBI Taxonomy" id="68261"/>
    <lineage>
        <taxon>Bacteria</taxon>
        <taxon>Bacillati</taxon>
        <taxon>Actinomycetota</taxon>
        <taxon>Actinomycetes</taxon>
        <taxon>Kitasatosporales</taxon>
        <taxon>Streptomycetaceae</taxon>
        <taxon>Streptomyces</taxon>
    </lineage>
</organism>
<comment type="caution">
    <text evidence="2">The sequence shown here is derived from an EMBL/GenBank/DDBJ whole genome shotgun (WGS) entry which is preliminary data.</text>
</comment>
<dbReference type="EMBL" id="BAAAVM010000136">
    <property type="protein sequence ID" value="GAA2779260.1"/>
    <property type="molecule type" value="Genomic_DNA"/>
</dbReference>
<reference evidence="2 3" key="1">
    <citation type="journal article" date="2019" name="Int. J. Syst. Evol. Microbiol.">
        <title>The Global Catalogue of Microorganisms (GCM) 10K type strain sequencing project: providing services to taxonomists for standard genome sequencing and annotation.</title>
        <authorList>
            <consortium name="The Broad Institute Genomics Platform"/>
            <consortium name="The Broad Institute Genome Sequencing Center for Infectious Disease"/>
            <person name="Wu L."/>
            <person name="Ma J."/>
        </authorList>
    </citation>
    <scope>NUCLEOTIDE SEQUENCE [LARGE SCALE GENOMIC DNA]</scope>
    <source>
        <strain evidence="2 3">JCM 11574</strain>
    </source>
</reference>
<evidence type="ECO:0000259" key="1">
    <source>
        <dbReference type="Pfam" id="PF12697"/>
    </source>
</evidence>
<dbReference type="PANTHER" id="PTHR37017">
    <property type="entry name" value="AB HYDROLASE-1 DOMAIN-CONTAINING PROTEIN-RELATED"/>
    <property type="match status" value="1"/>
</dbReference>
<dbReference type="GO" id="GO:0016787">
    <property type="term" value="F:hydrolase activity"/>
    <property type="evidence" value="ECO:0007669"/>
    <property type="project" value="UniProtKB-KW"/>
</dbReference>
<dbReference type="InterPro" id="IPR000073">
    <property type="entry name" value="AB_hydrolase_1"/>
</dbReference>
<gene>
    <name evidence="2" type="ORF">GCM10010521_67840</name>
</gene>
<accession>A0ABN3V5L9</accession>
<dbReference type="RefSeq" id="WP_345059349.1">
    <property type="nucleotide sequence ID" value="NZ_BAAAVM010000136.1"/>
</dbReference>
<evidence type="ECO:0000313" key="3">
    <source>
        <dbReference type="Proteomes" id="UP001500893"/>
    </source>
</evidence>
<dbReference type="SUPFAM" id="SSF53474">
    <property type="entry name" value="alpha/beta-Hydrolases"/>
    <property type="match status" value="1"/>
</dbReference>
<keyword evidence="2" id="KW-0378">Hydrolase</keyword>
<dbReference type="Pfam" id="PF12697">
    <property type="entry name" value="Abhydrolase_6"/>
    <property type="match status" value="1"/>
</dbReference>
<evidence type="ECO:0000313" key="2">
    <source>
        <dbReference type="EMBL" id="GAA2779260.1"/>
    </source>
</evidence>
<dbReference type="InterPro" id="IPR029058">
    <property type="entry name" value="AB_hydrolase_fold"/>
</dbReference>
<dbReference type="InterPro" id="IPR052897">
    <property type="entry name" value="Sec-Metab_Biosynth_Hydrolase"/>
</dbReference>
<dbReference type="Proteomes" id="UP001500893">
    <property type="component" value="Unassembled WGS sequence"/>
</dbReference>
<dbReference type="PANTHER" id="PTHR37017:SF11">
    <property type="entry name" value="ESTERASE_LIPASE_THIOESTERASE DOMAIN-CONTAINING PROTEIN"/>
    <property type="match status" value="1"/>
</dbReference>